<name>A0A1W6JUS9_9CAUD</name>
<organism evidence="1 2">
    <name type="scientific">Vibrio phage pVco-5</name>
    <dbReference type="NCBI Taxonomy" id="1965485"/>
    <lineage>
        <taxon>Viruses</taxon>
        <taxon>Duplodnaviria</taxon>
        <taxon>Heunggongvirae</taxon>
        <taxon>Uroviricota</taxon>
        <taxon>Caudoviricetes</taxon>
        <taxon>Schitoviridae</taxon>
        <taxon>Vicoquintavirus</taxon>
        <taxon>Vicoquintavirus Pvco5</taxon>
    </lineage>
</organism>
<evidence type="ECO:0000313" key="1">
    <source>
        <dbReference type="EMBL" id="ARM71028.1"/>
    </source>
</evidence>
<keyword evidence="2" id="KW-1185">Reference proteome</keyword>
<dbReference type="Proteomes" id="UP000225564">
    <property type="component" value="Segment"/>
</dbReference>
<protein>
    <submittedName>
        <fullName evidence="1">Uncharacterized protein</fullName>
    </submittedName>
</protein>
<reference evidence="1 2" key="1">
    <citation type="submission" date="2017-02" db="EMBL/GenBank/DDBJ databases">
        <title>Comeplete genome sequence of Bacteriophage pVco-5, that infects Vibrio corallilyticus.</title>
        <authorList>
            <person name="Kim H.J."/>
            <person name="Park S.C."/>
        </authorList>
    </citation>
    <scope>NUCLEOTIDE SEQUENCE [LARGE SCALE GENOMIC DNA]</scope>
</reference>
<evidence type="ECO:0000313" key="2">
    <source>
        <dbReference type="Proteomes" id="UP000225564"/>
    </source>
</evidence>
<accession>A0A1W6JUS9</accession>
<dbReference type="EMBL" id="KY612839">
    <property type="protein sequence ID" value="ARM71028.1"/>
    <property type="molecule type" value="Genomic_DNA"/>
</dbReference>
<proteinExistence type="predicted"/>
<sequence length="63" mass="7492">MKLLQGYKPANLTHSHQRRYVFGDRTYIQSTKRSKRLKPSFYNAASFYERIMEGKHIAVTRDV</sequence>
<gene>
    <name evidence="1" type="ORF">pVco5_040</name>
</gene>